<evidence type="ECO:0000313" key="1">
    <source>
        <dbReference type="EMBL" id="SDH48691.1"/>
    </source>
</evidence>
<evidence type="ECO:0000313" key="2">
    <source>
        <dbReference type="Proteomes" id="UP000198854"/>
    </source>
</evidence>
<dbReference type="STRING" id="861298.SAMN04488136_11761"/>
<reference evidence="1 2" key="1">
    <citation type="submission" date="2016-10" db="EMBL/GenBank/DDBJ databases">
        <authorList>
            <person name="de Groot N.N."/>
        </authorList>
    </citation>
    <scope>NUCLEOTIDE SEQUENCE [LARGE SCALE GENOMIC DNA]</scope>
    <source>
        <strain evidence="1 2">CGMCC 1.10228</strain>
    </source>
</reference>
<keyword evidence="2" id="KW-1185">Reference proteome</keyword>
<accession>A0A1G8CT97</accession>
<sequence>MTMIVGETNTDGSGSAANLTEDNGTVLDLTYFYSGSESDTDTLVSDDITISETNYHYGRISVSVTNTAQWNAQGLKEFYIDSYDNWPFDNYYPRLFISNFVDVHIDIASIGYNYAEAYTITFAIYDAKRGDIDLSALNTDISTYITIVPYSNGASWSNLFTITTGESVDSVTFTTEGSAYEAGTTKYTEFDVDLGAGDDTFTFDLDAAASASQTRYVDGGEGDDTLVLDSDSDILHFANFEYIENGSDDAEITLTLSQALLENNSALTITDLDIEFADDYSSITVTETDDDYYNVTVVYDDESYSFTTNEIDSDWILAS</sequence>
<proteinExistence type="predicted"/>
<protein>
    <submittedName>
        <fullName evidence="1">Uncharacterized protein</fullName>
    </submittedName>
</protein>
<name>A0A1G8CT97_9VIBR</name>
<dbReference type="AlphaFoldDB" id="A0A1G8CT97"/>
<dbReference type="EMBL" id="FNDD01000017">
    <property type="protein sequence ID" value="SDH48691.1"/>
    <property type="molecule type" value="Genomic_DNA"/>
</dbReference>
<organism evidence="1 2">
    <name type="scientific">Vibrio xiamenensis</name>
    <dbReference type="NCBI Taxonomy" id="861298"/>
    <lineage>
        <taxon>Bacteria</taxon>
        <taxon>Pseudomonadati</taxon>
        <taxon>Pseudomonadota</taxon>
        <taxon>Gammaproteobacteria</taxon>
        <taxon>Vibrionales</taxon>
        <taxon>Vibrionaceae</taxon>
        <taxon>Vibrio</taxon>
    </lineage>
</organism>
<dbReference type="OrthoDB" id="5878065at2"/>
<dbReference type="Proteomes" id="UP000198854">
    <property type="component" value="Unassembled WGS sequence"/>
</dbReference>
<dbReference type="RefSeq" id="WP_093275317.1">
    <property type="nucleotide sequence ID" value="NZ_FNDD01000017.1"/>
</dbReference>
<gene>
    <name evidence="1" type="ORF">SAMN04488136_11761</name>
</gene>